<keyword evidence="1" id="KW-0853">WD repeat</keyword>
<keyword evidence="4" id="KW-1185">Reference proteome</keyword>
<dbReference type="InterPro" id="IPR036322">
    <property type="entry name" value="WD40_repeat_dom_sf"/>
</dbReference>
<dbReference type="GO" id="GO:0030968">
    <property type="term" value="P:endoplasmic reticulum unfolded protein response"/>
    <property type="evidence" value="ECO:0007669"/>
    <property type="project" value="TreeGrafter"/>
</dbReference>
<evidence type="ECO:0000256" key="1">
    <source>
        <dbReference type="PROSITE-ProRule" id="PRU00221"/>
    </source>
</evidence>
<dbReference type="Pfam" id="PF00400">
    <property type="entry name" value="WD40"/>
    <property type="match status" value="2"/>
</dbReference>
<protein>
    <recommendedName>
        <fullName evidence="5">Transducin beta-like protein 2</fullName>
    </recommendedName>
</protein>
<dbReference type="GO" id="GO:0005783">
    <property type="term" value="C:endoplasmic reticulum"/>
    <property type="evidence" value="ECO:0007669"/>
    <property type="project" value="TreeGrafter"/>
</dbReference>
<dbReference type="PROSITE" id="PS50294">
    <property type="entry name" value="WD_REPEATS_REGION"/>
    <property type="match status" value="2"/>
</dbReference>
<organism evidence="3 4">
    <name type="scientific">Microctonus hyperodae</name>
    <name type="common">Parasitoid wasp</name>
    <dbReference type="NCBI Taxonomy" id="165561"/>
    <lineage>
        <taxon>Eukaryota</taxon>
        <taxon>Metazoa</taxon>
        <taxon>Ecdysozoa</taxon>
        <taxon>Arthropoda</taxon>
        <taxon>Hexapoda</taxon>
        <taxon>Insecta</taxon>
        <taxon>Pterygota</taxon>
        <taxon>Neoptera</taxon>
        <taxon>Endopterygota</taxon>
        <taxon>Hymenoptera</taxon>
        <taxon>Apocrita</taxon>
        <taxon>Ichneumonoidea</taxon>
        <taxon>Braconidae</taxon>
        <taxon>Euphorinae</taxon>
        <taxon>Microctonus</taxon>
    </lineage>
</organism>
<evidence type="ECO:0008006" key="5">
    <source>
        <dbReference type="Google" id="ProtNLM"/>
    </source>
</evidence>
<evidence type="ECO:0000313" key="4">
    <source>
        <dbReference type="Proteomes" id="UP001168972"/>
    </source>
</evidence>
<proteinExistence type="predicted"/>
<evidence type="ECO:0000313" key="3">
    <source>
        <dbReference type="EMBL" id="KAK0178817.1"/>
    </source>
</evidence>
<reference evidence="3" key="1">
    <citation type="journal article" date="2023" name="bioRxiv">
        <title>Scaffold-level genome assemblies of two parasitoid biocontrol wasps reveal the parthenogenesis mechanism and an associated novel virus.</title>
        <authorList>
            <person name="Inwood S."/>
            <person name="Skelly J."/>
            <person name="Guhlin J."/>
            <person name="Harrop T."/>
            <person name="Goldson S."/>
            <person name="Dearden P."/>
        </authorList>
    </citation>
    <scope>NUCLEOTIDE SEQUENCE</scope>
    <source>
        <strain evidence="3">Lincoln</strain>
        <tissue evidence="3">Whole body</tissue>
    </source>
</reference>
<dbReference type="InterPro" id="IPR042410">
    <property type="entry name" value="WBSCR13"/>
</dbReference>
<gene>
    <name evidence="3" type="ORF">PV327_007665</name>
</gene>
<dbReference type="PANTHER" id="PTHR44321:SF1">
    <property type="entry name" value="TRANSDUCIN BETA-LIKE PROTEIN 2"/>
    <property type="match status" value="1"/>
</dbReference>
<dbReference type="PANTHER" id="PTHR44321">
    <property type="entry name" value="TRANSDUCIN BETA-LIKE PROTEIN 2"/>
    <property type="match status" value="1"/>
</dbReference>
<feature type="repeat" description="WD" evidence="1">
    <location>
        <begin position="255"/>
        <end position="287"/>
    </location>
</feature>
<accession>A0AA39FZP0</accession>
<dbReference type="Gene3D" id="2.130.10.10">
    <property type="entry name" value="YVTN repeat-like/Quinoprotein amine dehydrogenase"/>
    <property type="match status" value="2"/>
</dbReference>
<dbReference type="AlphaFoldDB" id="A0AA39FZP0"/>
<dbReference type="SUPFAM" id="SSF50978">
    <property type="entry name" value="WD40 repeat-like"/>
    <property type="match status" value="1"/>
</dbReference>
<dbReference type="EMBL" id="JAQQBR010000004">
    <property type="protein sequence ID" value="KAK0178817.1"/>
    <property type="molecule type" value="Genomic_DNA"/>
</dbReference>
<sequence length="423" mass="46880">MSDVNELKAKATDSNSTNSTSAKIKAASNNTAVNPNSSEGGNKRGRNKKRREAQRDFTHKWMIGALKGHTGTVLDMDFASNGKFLASSADDRTVHVWCTKDLLSKERKSLRININYDYATHVRVSPDGKAFIIHKSLGNNVEVYGLKKKTSGFFTSAILVLEFPKRHEEDIVGMDISCNGRFIITCSKMNDLIIWDLKGEPLATFDTYLGSTHQAKISPCGRFVAASGFTPDVKIWEVGFTKTGEFKQVGKAFNLAGHSSGIYDFDFCADSSLMASVSKDGTFRFYDTKIEFEKGEDPRFLISGQWENVTAAKLALSPNGEVLAIAHGTALSFYSTLDGQLDTVIEDNGFVACMTFDASGEFLLVAVDRQIRIFRNITGYRTAIESARRKLEQRQTSATKERLEKIIVDSTKFLESMGERVPQ</sequence>
<feature type="region of interest" description="Disordered" evidence="2">
    <location>
        <begin position="1"/>
        <end position="54"/>
    </location>
</feature>
<name>A0AA39FZP0_MICHY</name>
<dbReference type="SMART" id="SM00320">
    <property type="entry name" value="WD40"/>
    <property type="match status" value="5"/>
</dbReference>
<dbReference type="InterPro" id="IPR015943">
    <property type="entry name" value="WD40/YVTN_repeat-like_dom_sf"/>
</dbReference>
<feature type="compositionally biased region" description="Polar residues" evidence="2">
    <location>
        <begin position="27"/>
        <end position="39"/>
    </location>
</feature>
<reference evidence="3" key="2">
    <citation type="submission" date="2023-03" db="EMBL/GenBank/DDBJ databases">
        <authorList>
            <person name="Inwood S.N."/>
            <person name="Skelly J.G."/>
            <person name="Guhlin J."/>
            <person name="Harrop T.W.R."/>
            <person name="Goldson S.G."/>
            <person name="Dearden P.K."/>
        </authorList>
    </citation>
    <scope>NUCLEOTIDE SEQUENCE</scope>
    <source>
        <strain evidence="3">Lincoln</strain>
        <tissue evidence="3">Whole body</tissue>
    </source>
</reference>
<feature type="compositionally biased region" description="Basic residues" evidence="2">
    <location>
        <begin position="43"/>
        <end position="52"/>
    </location>
</feature>
<dbReference type="InterPro" id="IPR001680">
    <property type="entry name" value="WD40_rpt"/>
</dbReference>
<comment type="caution">
    <text evidence="3">The sequence shown here is derived from an EMBL/GenBank/DDBJ whole genome shotgun (WGS) entry which is preliminary data.</text>
</comment>
<evidence type="ECO:0000256" key="2">
    <source>
        <dbReference type="SAM" id="MobiDB-lite"/>
    </source>
</evidence>
<feature type="compositionally biased region" description="Basic and acidic residues" evidence="2">
    <location>
        <begin position="1"/>
        <end position="11"/>
    </location>
</feature>
<dbReference type="Proteomes" id="UP001168972">
    <property type="component" value="Unassembled WGS sequence"/>
</dbReference>
<dbReference type="PROSITE" id="PS50082">
    <property type="entry name" value="WD_REPEATS_2"/>
    <property type="match status" value="2"/>
</dbReference>
<feature type="repeat" description="WD" evidence="1">
    <location>
        <begin position="66"/>
        <end position="97"/>
    </location>
</feature>